<dbReference type="AlphaFoldDB" id="A0A2W5QJ44"/>
<dbReference type="Pfam" id="PF00005">
    <property type="entry name" value="ABC_tran"/>
    <property type="match status" value="1"/>
</dbReference>
<proteinExistence type="inferred from homology"/>
<dbReference type="EMBL" id="QFPP01000024">
    <property type="protein sequence ID" value="PZQ77312.1"/>
    <property type="molecule type" value="Genomic_DNA"/>
</dbReference>
<dbReference type="InterPro" id="IPR027417">
    <property type="entry name" value="P-loop_NTPase"/>
</dbReference>
<sequence length="243" mass="26360">MPESSKSPLLEVRGISASYGAIQALSGVSLAVPEGAIVALLGSNGAGKSSTLNAISHLIHPNAGEVHFAGEAIHRLPSDEIVRRGLVQVPEGREVFKDMSVRENLELGAFLRRDRAAMAEDLDKVYTLFPRLKERSEQRAATLSGGEQQMLAIGRALMSRPRLIMFDEPSMGLSPVLVEQIFAAIQRLNREQGLTILLVEQDVRLALTVASHAYILENGEISLQGDSARLMNDPAVRRAYLGV</sequence>
<dbReference type="Proteomes" id="UP000249135">
    <property type="component" value="Unassembled WGS sequence"/>
</dbReference>
<dbReference type="Gene3D" id="3.40.50.300">
    <property type="entry name" value="P-loop containing nucleotide triphosphate hydrolases"/>
    <property type="match status" value="1"/>
</dbReference>
<comment type="caution">
    <text evidence="8">The sequence shown here is derived from an EMBL/GenBank/DDBJ whole genome shotgun (WGS) entry which is preliminary data.</text>
</comment>
<gene>
    <name evidence="8" type="primary">livF</name>
    <name evidence="8" type="ORF">DI563_04230</name>
</gene>
<evidence type="ECO:0000256" key="2">
    <source>
        <dbReference type="ARBA" id="ARBA00022448"/>
    </source>
</evidence>
<dbReference type="InterPro" id="IPR003593">
    <property type="entry name" value="AAA+_ATPase"/>
</dbReference>
<evidence type="ECO:0000313" key="9">
    <source>
        <dbReference type="Proteomes" id="UP000249135"/>
    </source>
</evidence>
<evidence type="ECO:0000256" key="6">
    <source>
        <dbReference type="ARBA" id="ARBA00022970"/>
    </source>
</evidence>
<dbReference type="GO" id="GO:0015807">
    <property type="term" value="P:L-amino acid transport"/>
    <property type="evidence" value="ECO:0007669"/>
    <property type="project" value="TreeGrafter"/>
</dbReference>
<dbReference type="InterPro" id="IPR017871">
    <property type="entry name" value="ABC_transporter-like_CS"/>
</dbReference>
<keyword evidence="3" id="KW-1003">Cell membrane</keyword>
<dbReference type="PROSITE" id="PS50893">
    <property type="entry name" value="ABC_TRANSPORTER_2"/>
    <property type="match status" value="1"/>
</dbReference>
<keyword evidence="6" id="KW-0029">Amino-acid transport</keyword>
<dbReference type="InterPro" id="IPR003439">
    <property type="entry name" value="ABC_transporter-like_ATP-bd"/>
</dbReference>
<dbReference type="SMART" id="SM00382">
    <property type="entry name" value="AAA"/>
    <property type="match status" value="1"/>
</dbReference>
<reference evidence="8 9" key="1">
    <citation type="submission" date="2017-08" db="EMBL/GenBank/DDBJ databases">
        <title>Infants hospitalized years apart are colonized by the same room-sourced microbial strains.</title>
        <authorList>
            <person name="Brooks B."/>
            <person name="Olm M.R."/>
            <person name="Firek B.A."/>
            <person name="Baker R."/>
            <person name="Thomas B.C."/>
            <person name="Morowitz M.J."/>
            <person name="Banfield J.F."/>
        </authorList>
    </citation>
    <scope>NUCLEOTIDE SEQUENCE [LARGE SCALE GENOMIC DNA]</scope>
    <source>
        <strain evidence="8">S2_005_003_R2_41</strain>
    </source>
</reference>
<dbReference type="PROSITE" id="PS00211">
    <property type="entry name" value="ABC_TRANSPORTER_1"/>
    <property type="match status" value="1"/>
</dbReference>
<evidence type="ECO:0000256" key="5">
    <source>
        <dbReference type="ARBA" id="ARBA00022840"/>
    </source>
</evidence>
<evidence type="ECO:0000256" key="4">
    <source>
        <dbReference type="ARBA" id="ARBA00022741"/>
    </source>
</evidence>
<dbReference type="PANTHER" id="PTHR43820">
    <property type="entry name" value="HIGH-AFFINITY BRANCHED-CHAIN AMINO ACID TRANSPORT ATP-BINDING PROTEIN LIVF"/>
    <property type="match status" value="1"/>
</dbReference>
<dbReference type="GO" id="GO:0016887">
    <property type="term" value="F:ATP hydrolysis activity"/>
    <property type="evidence" value="ECO:0007669"/>
    <property type="project" value="InterPro"/>
</dbReference>
<keyword evidence="2" id="KW-0813">Transport</keyword>
<comment type="similarity">
    <text evidence="1">Belongs to the ABC transporter superfamily.</text>
</comment>
<dbReference type="InterPro" id="IPR030660">
    <property type="entry name" value="ABC_branched_ATPase_LivF/BraG"/>
</dbReference>
<keyword evidence="3" id="KW-0472">Membrane</keyword>
<organism evidence="8 9">
    <name type="scientific">Variovorax paradoxus</name>
    <dbReference type="NCBI Taxonomy" id="34073"/>
    <lineage>
        <taxon>Bacteria</taxon>
        <taxon>Pseudomonadati</taxon>
        <taxon>Pseudomonadota</taxon>
        <taxon>Betaproteobacteria</taxon>
        <taxon>Burkholderiales</taxon>
        <taxon>Comamonadaceae</taxon>
        <taxon>Variovorax</taxon>
    </lineage>
</organism>
<evidence type="ECO:0000256" key="3">
    <source>
        <dbReference type="ARBA" id="ARBA00022475"/>
    </source>
</evidence>
<dbReference type="PIRSF" id="PIRSF039137">
    <property type="entry name" value="ABC_branched_ATPase"/>
    <property type="match status" value="1"/>
</dbReference>
<evidence type="ECO:0000313" key="8">
    <source>
        <dbReference type="EMBL" id="PZQ77312.1"/>
    </source>
</evidence>
<protein>
    <submittedName>
        <fullName evidence="8">Branched-chain amino acid ABC transporter ATP-binding protein</fullName>
    </submittedName>
</protein>
<dbReference type="SUPFAM" id="SSF52540">
    <property type="entry name" value="P-loop containing nucleoside triphosphate hydrolases"/>
    <property type="match status" value="1"/>
</dbReference>
<feature type="domain" description="ABC transporter" evidence="7">
    <location>
        <begin position="10"/>
        <end position="243"/>
    </location>
</feature>
<dbReference type="PANTHER" id="PTHR43820:SF4">
    <property type="entry name" value="HIGH-AFFINITY BRANCHED-CHAIN AMINO ACID TRANSPORT ATP-BINDING PROTEIN LIVF"/>
    <property type="match status" value="1"/>
</dbReference>
<dbReference type="CDD" id="cd03224">
    <property type="entry name" value="ABC_TM1139_LivF_branched"/>
    <property type="match status" value="1"/>
</dbReference>
<dbReference type="InterPro" id="IPR052156">
    <property type="entry name" value="BCAA_Transport_ATP-bd_LivF"/>
</dbReference>
<keyword evidence="5 8" id="KW-0067">ATP-binding</keyword>
<evidence type="ECO:0000256" key="1">
    <source>
        <dbReference type="ARBA" id="ARBA00005417"/>
    </source>
</evidence>
<dbReference type="GO" id="GO:0015658">
    <property type="term" value="F:branched-chain amino acid transmembrane transporter activity"/>
    <property type="evidence" value="ECO:0007669"/>
    <property type="project" value="InterPro"/>
</dbReference>
<dbReference type="GO" id="GO:0005524">
    <property type="term" value="F:ATP binding"/>
    <property type="evidence" value="ECO:0007669"/>
    <property type="project" value="UniProtKB-KW"/>
</dbReference>
<evidence type="ECO:0000259" key="7">
    <source>
        <dbReference type="PROSITE" id="PS50893"/>
    </source>
</evidence>
<accession>A0A2W5QJ44</accession>
<name>A0A2W5QJ44_VARPD</name>
<keyword evidence="4" id="KW-0547">Nucleotide-binding</keyword>